<gene>
    <name evidence="1" type="ORF">HPB49_023564</name>
</gene>
<protein>
    <submittedName>
        <fullName evidence="1">Uncharacterized protein</fullName>
    </submittedName>
</protein>
<evidence type="ECO:0000313" key="2">
    <source>
        <dbReference type="Proteomes" id="UP000821865"/>
    </source>
</evidence>
<sequence length="766" mass="85420">MKVPRRRQQAVRFTQDAWRKSRVNFVGAREQEESTINLPAPPAPSVRRDSRRPRRRALKGGPHWRRLGPARTAWALSDHFPNGRPKNCFFARQPDARMDVRAATASACARSREAVALAVPTPAAIRLRRNNPERRRGFSGPPCKKPPAASQGNLCANRRWLEAGGNSGERAQKRRGSRSVRRKPETSSHSCSVTALSWKAAAWREIKQQWMKLGVSVAGTRGRSDLSFFSATPPPLPFHYIQPALPEQATDPNRSRGVSVPRLCRCRRESGRHRRHSDAGLRHTPKRSRNRWTREGADRTVRHAALVQLASRARLPAFVSAACFLLCAFPLSLTFASAIPTGACARKSLVSPHTLVRRLLPLLYNWAGYQMRISRSTLGGARGDSSCPRQGRPEPSPLRIVVYDHEVLPEFAEPVPNVTAIVGRSVKLPCVVNNLGHYRVAWLRVESKTILTIHKSVITQNYRVHLSPSDRTWLLVIDSVQESDRGGYMCQVNTVPMRSQVGYLDVLVPPDIVGSESSSDVLVREGSNVTIVCRAKGYPAPRITWRREDGTPIAVGNWQEQLGSTATDNVSYEGKELSITKVSRLHMGPYLCIASNGVPSPVSRRILLQVHFPPMIWIPNQLIGAPLGGEVVMDCNTEAFPMSINYWTLESGDLIAESAKYSLNRTENVYKVHMRLRIRRIAPEDFGAYRCFAKNSLGSTEGSIRLYEIHVPPPPKVKEPSTARIQSIEESKMELPRDSTTKQRSYPARPPLTGSPAKTQGNSSLF</sequence>
<accession>A0ACB8DGV2</accession>
<proteinExistence type="predicted"/>
<evidence type="ECO:0000313" key="1">
    <source>
        <dbReference type="EMBL" id="KAH7967218.1"/>
    </source>
</evidence>
<name>A0ACB8DGV2_DERSI</name>
<organism evidence="1 2">
    <name type="scientific">Dermacentor silvarum</name>
    <name type="common">Tick</name>
    <dbReference type="NCBI Taxonomy" id="543639"/>
    <lineage>
        <taxon>Eukaryota</taxon>
        <taxon>Metazoa</taxon>
        <taxon>Ecdysozoa</taxon>
        <taxon>Arthropoda</taxon>
        <taxon>Chelicerata</taxon>
        <taxon>Arachnida</taxon>
        <taxon>Acari</taxon>
        <taxon>Parasitiformes</taxon>
        <taxon>Ixodida</taxon>
        <taxon>Ixodoidea</taxon>
        <taxon>Ixodidae</taxon>
        <taxon>Rhipicephalinae</taxon>
        <taxon>Dermacentor</taxon>
    </lineage>
</organism>
<comment type="caution">
    <text evidence="1">The sequence shown here is derived from an EMBL/GenBank/DDBJ whole genome shotgun (WGS) entry which is preliminary data.</text>
</comment>
<keyword evidence="2" id="KW-1185">Reference proteome</keyword>
<dbReference type="EMBL" id="CM023471">
    <property type="protein sequence ID" value="KAH7967218.1"/>
    <property type="molecule type" value="Genomic_DNA"/>
</dbReference>
<reference evidence="1" key="1">
    <citation type="submission" date="2020-05" db="EMBL/GenBank/DDBJ databases">
        <title>Large-scale comparative analyses of tick genomes elucidate their genetic diversity and vector capacities.</title>
        <authorList>
            <person name="Jia N."/>
            <person name="Wang J."/>
            <person name="Shi W."/>
            <person name="Du L."/>
            <person name="Sun Y."/>
            <person name="Zhan W."/>
            <person name="Jiang J."/>
            <person name="Wang Q."/>
            <person name="Zhang B."/>
            <person name="Ji P."/>
            <person name="Sakyi L.B."/>
            <person name="Cui X."/>
            <person name="Yuan T."/>
            <person name="Jiang B."/>
            <person name="Yang W."/>
            <person name="Lam T.T.-Y."/>
            <person name="Chang Q."/>
            <person name="Ding S."/>
            <person name="Wang X."/>
            <person name="Zhu J."/>
            <person name="Ruan X."/>
            <person name="Zhao L."/>
            <person name="Wei J."/>
            <person name="Que T."/>
            <person name="Du C."/>
            <person name="Cheng J."/>
            <person name="Dai P."/>
            <person name="Han X."/>
            <person name="Huang E."/>
            <person name="Gao Y."/>
            <person name="Liu J."/>
            <person name="Shao H."/>
            <person name="Ye R."/>
            <person name="Li L."/>
            <person name="Wei W."/>
            <person name="Wang X."/>
            <person name="Wang C."/>
            <person name="Yang T."/>
            <person name="Huo Q."/>
            <person name="Li W."/>
            <person name="Guo W."/>
            <person name="Chen H."/>
            <person name="Zhou L."/>
            <person name="Ni X."/>
            <person name="Tian J."/>
            <person name="Zhou Y."/>
            <person name="Sheng Y."/>
            <person name="Liu T."/>
            <person name="Pan Y."/>
            <person name="Xia L."/>
            <person name="Li J."/>
            <person name="Zhao F."/>
            <person name="Cao W."/>
        </authorList>
    </citation>
    <scope>NUCLEOTIDE SEQUENCE</scope>
    <source>
        <strain evidence="1">Dsil-2018</strain>
    </source>
</reference>
<dbReference type="Proteomes" id="UP000821865">
    <property type="component" value="Chromosome 2"/>
</dbReference>